<dbReference type="RefSeq" id="WP_171544200.1">
    <property type="nucleotide sequence ID" value="NZ_JABERG010000007.1"/>
</dbReference>
<evidence type="ECO:0000313" key="2">
    <source>
        <dbReference type="EMBL" id="NNH87472.1"/>
    </source>
</evidence>
<evidence type="ECO:0000313" key="3">
    <source>
        <dbReference type="Proteomes" id="UP000546536"/>
    </source>
</evidence>
<name>A0ABX1V4F1_9GAMM</name>
<dbReference type="InterPro" id="IPR032092">
    <property type="entry name" value="PilW"/>
</dbReference>
<keyword evidence="1" id="KW-1133">Transmembrane helix</keyword>
<organism evidence="2 3">
    <name type="scientific">Acinetobacter terrae</name>
    <dbReference type="NCBI Taxonomy" id="2731247"/>
    <lineage>
        <taxon>Bacteria</taxon>
        <taxon>Pseudomonadati</taxon>
        <taxon>Pseudomonadota</taxon>
        <taxon>Gammaproteobacteria</taxon>
        <taxon>Moraxellales</taxon>
        <taxon>Moraxellaceae</taxon>
        <taxon>Acinetobacter</taxon>
        <taxon>Acinetobacter Taxon 24</taxon>
    </lineage>
</organism>
<keyword evidence="1" id="KW-0812">Transmembrane</keyword>
<keyword evidence="3" id="KW-1185">Reference proteome</keyword>
<proteinExistence type="predicted"/>
<feature type="transmembrane region" description="Helical" evidence="1">
    <location>
        <begin position="12"/>
        <end position="36"/>
    </location>
</feature>
<keyword evidence="1" id="KW-0472">Membrane</keyword>
<dbReference type="Pfam" id="PF07963">
    <property type="entry name" value="N_methyl"/>
    <property type="match status" value="1"/>
</dbReference>
<dbReference type="Proteomes" id="UP000546536">
    <property type="component" value="Unassembled WGS sequence"/>
</dbReference>
<accession>A0ABX1V4F1</accession>
<protein>
    <submittedName>
        <fullName evidence="2">Prepilin-type N-terminal cleavage/methylation domain-containing protein</fullName>
    </submittedName>
</protein>
<sequence>MNLSIHKMNKGFTLLELMIALVLGLIVSAIAIQLTLTAQKSLSSQQGMSNLQNDALFGLEAVVRDVRLANLNASDVVVNDTVVHGGVVLNGKNYTTKRAAGIADIELVDGLSNGEVANTSNLQSINSDQLVIQYRNMMKDQFDCEGRSIPVDTYVVQKYFLRKDTSRNDPNQPFALACKAFTYSGDEPAKIDLSGNGEIIIPRVDYFGVMLGVAQDKCAAVDPVDGIMSCFGYMSIKDYMALTVAKPQIVMIKIGMLVRSTNSVGTNNLFNKNKVYKILNTEAKLKEDTKNQLYMRNIVTQTIAIRNGFGIKKQQ</sequence>
<dbReference type="PROSITE" id="PS00409">
    <property type="entry name" value="PROKAR_NTER_METHYL"/>
    <property type="match status" value="1"/>
</dbReference>
<reference evidence="2 3" key="1">
    <citation type="submission" date="2020-04" db="EMBL/GenBank/DDBJ databases">
        <title>Acinetobacter Taxon 24.</title>
        <authorList>
            <person name="Nemec A."/>
            <person name="Radolfova-Krizova L."/>
            <person name="Higgins P.G."/>
            <person name="Spanelova P."/>
        </authorList>
    </citation>
    <scope>NUCLEOTIDE SEQUENCE [LARGE SCALE GENOMIC DNA]</scope>
    <source>
        <strain evidence="2 3">ANC 4279</strain>
    </source>
</reference>
<dbReference type="EMBL" id="JABERG010000007">
    <property type="protein sequence ID" value="NNH87472.1"/>
    <property type="molecule type" value="Genomic_DNA"/>
</dbReference>
<evidence type="ECO:0000256" key="1">
    <source>
        <dbReference type="SAM" id="Phobius"/>
    </source>
</evidence>
<dbReference type="NCBIfam" id="TIGR02532">
    <property type="entry name" value="IV_pilin_GFxxxE"/>
    <property type="match status" value="1"/>
</dbReference>
<gene>
    <name evidence="2" type="ORF">HLH13_07055</name>
</gene>
<dbReference type="Pfam" id="PF16074">
    <property type="entry name" value="PilW"/>
    <property type="match status" value="1"/>
</dbReference>
<comment type="caution">
    <text evidence="2">The sequence shown here is derived from an EMBL/GenBank/DDBJ whole genome shotgun (WGS) entry which is preliminary data.</text>
</comment>
<dbReference type="InterPro" id="IPR012902">
    <property type="entry name" value="N_methyl_site"/>
</dbReference>